<dbReference type="RefSeq" id="WP_008699493.1">
    <property type="nucleotide sequence ID" value="NZ_KE161012.1"/>
</dbReference>
<dbReference type="Proteomes" id="UP000003233">
    <property type="component" value="Unassembled WGS sequence"/>
</dbReference>
<comment type="caution">
    <text evidence="1">The sequence shown here is derived from an EMBL/GenBank/DDBJ whole genome shotgun (WGS) entry which is preliminary data.</text>
</comment>
<dbReference type="AlphaFoldDB" id="H1PYN6"/>
<organism evidence="1 2">
    <name type="scientific">Fusobacterium ulcerans 12-1B</name>
    <dbReference type="NCBI Taxonomy" id="457404"/>
    <lineage>
        <taxon>Bacteria</taxon>
        <taxon>Fusobacteriati</taxon>
        <taxon>Fusobacteriota</taxon>
        <taxon>Fusobacteriia</taxon>
        <taxon>Fusobacteriales</taxon>
        <taxon>Fusobacteriaceae</taxon>
        <taxon>Fusobacterium</taxon>
    </lineage>
</organism>
<evidence type="ECO:0000313" key="2">
    <source>
        <dbReference type="Proteomes" id="UP000003233"/>
    </source>
</evidence>
<reference evidence="1 2" key="1">
    <citation type="submission" date="2012-07" db="EMBL/GenBank/DDBJ databases">
        <title>The Genome Sequence of Fusobacterium ulcerans 12_1B.</title>
        <authorList>
            <consortium name="The Broad Institute Genome Sequencing Platform"/>
            <person name="Earl A."/>
            <person name="Ward D."/>
            <person name="Feldgarden M."/>
            <person name="Gevers D."/>
            <person name="Strauss J."/>
            <person name="Ambrose C.E."/>
            <person name="Allen-Vercoe E."/>
            <person name="Walker B."/>
            <person name="Young S.K."/>
            <person name="Zeng Q."/>
            <person name="Gargeya S."/>
            <person name="Fitzgerald M."/>
            <person name="Haas B."/>
            <person name="Abouelleil A."/>
            <person name="Alvarado L."/>
            <person name="Arachchi H.M."/>
            <person name="Berlin A.M."/>
            <person name="Chapman S.B."/>
            <person name="Goldberg J."/>
            <person name="Griggs A."/>
            <person name="Gujja S."/>
            <person name="Hansen M."/>
            <person name="Howarth C."/>
            <person name="Imamovic A."/>
            <person name="Larimer J."/>
            <person name="McCowen C."/>
            <person name="Montmayeur A."/>
            <person name="Murphy C."/>
            <person name="Neiman D."/>
            <person name="Pearson M."/>
            <person name="Priest M."/>
            <person name="Roberts A."/>
            <person name="Saif S."/>
            <person name="Shea T."/>
            <person name="Sisk P."/>
            <person name="Sykes S."/>
            <person name="Wortman J."/>
            <person name="Nusbaum C."/>
            <person name="Birren B."/>
        </authorList>
    </citation>
    <scope>NUCLEOTIDE SEQUENCE [LARGE SCALE GENOMIC DNA]</scope>
    <source>
        <strain evidence="1 2">12_1B</strain>
    </source>
</reference>
<dbReference type="HOGENOM" id="CLU_1774718_0_0_0"/>
<protein>
    <submittedName>
        <fullName evidence="1">Uncharacterized protein</fullName>
    </submittedName>
</protein>
<sequence>MLYFTLEDKKAEIKEKLIDELEKVKFHREDIKLILEGVDVPIKDINKNFDELEKDFIMISNKYPKELFTIYYHNDENEYYVIYIQEGKKYEVAGDIKYPKFDPALLIKATKNYNTEVDHYNCKWFSTCKEIEYIDAENCDGYTEIN</sequence>
<dbReference type="PATRIC" id="fig|457404.5.peg.3496"/>
<accession>H1PYN6</accession>
<dbReference type="EMBL" id="AGWJ02000035">
    <property type="protein sequence ID" value="EHO77225.1"/>
    <property type="molecule type" value="Genomic_DNA"/>
</dbReference>
<proteinExistence type="predicted"/>
<evidence type="ECO:0000313" key="1">
    <source>
        <dbReference type="EMBL" id="EHO77225.1"/>
    </source>
</evidence>
<dbReference type="BioCyc" id="FSP457404-HMP:GTSQ-3584-MONOMER"/>
<gene>
    <name evidence="1" type="ORF">HMPREF0402_03529</name>
</gene>
<name>H1PYN6_9FUSO</name>
<keyword evidence="2" id="KW-1185">Reference proteome</keyword>